<accession>A0A1R1LP40</accession>
<dbReference type="Proteomes" id="UP000187085">
    <property type="component" value="Unassembled WGS sequence"/>
</dbReference>
<protein>
    <submittedName>
        <fullName evidence="2">Uncharacterized protein</fullName>
    </submittedName>
</protein>
<dbReference type="OrthoDB" id="7859927at2"/>
<evidence type="ECO:0000313" key="3">
    <source>
        <dbReference type="Proteomes" id="UP000187085"/>
    </source>
</evidence>
<reference evidence="2 3" key="1">
    <citation type="submission" date="2016-12" db="EMBL/GenBank/DDBJ databases">
        <title>Draft genome of Tersicoccus phoenicis 1P05MA.</title>
        <authorList>
            <person name="Nakajima Y."/>
            <person name="Yoshizawa S."/>
            <person name="Nakamura K."/>
            <person name="Ogura Y."/>
            <person name="Hayashi T."/>
            <person name="Kogure K."/>
        </authorList>
    </citation>
    <scope>NUCLEOTIDE SEQUENCE [LARGE SCALE GENOMIC DNA]</scope>
    <source>
        <strain evidence="2 3">1p05MA</strain>
    </source>
</reference>
<gene>
    <name evidence="2" type="ORF">BKD30_00820</name>
</gene>
<feature type="region of interest" description="Disordered" evidence="1">
    <location>
        <begin position="243"/>
        <end position="373"/>
    </location>
</feature>
<keyword evidence="3" id="KW-1185">Reference proteome</keyword>
<organism evidence="2 3">
    <name type="scientific">Tersicoccus phoenicis</name>
    <dbReference type="NCBI Taxonomy" id="554083"/>
    <lineage>
        <taxon>Bacteria</taxon>
        <taxon>Bacillati</taxon>
        <taxon>Actinomycetota</taxon>
        <taxon>Actinomycetes</taxon>
        <taxon>Micrococcales</taxon>
        <taxon>Micrococcaceae</taxon>
        <taxon>Tersicoccus</taxon>
    </lineage>
</organism>
<dbReference type="STRING" id="554083.BKD30_00820"/>
<comment type="caution">
    <text evidence="2">The sequence shown here is derived from an EMBL/GenBank/DDBJ whole genome shotgun (WGS) entry which is preliminary data.</text>
</comment>
<dbReference type="RefSeq" id="WP_076700707.1">
    <property type="nucleotide sequence ID" value="NZ_MRDE01000006.1"/>
</dbReference>
<proteinExistence type="predicted"/>
<dbReference type="InterPro" id="IPR049249">
    <property type="entry name" value="DUF6882"/>
</dbReference>
<feature type="compositionally biased region" description="Low complexity" evidence="1">
    <location>
        <begin position="341"/>
        <end position="350"/>
    </location>
</feature>
<dbReference type="Pfam" id="PF21813">
    <property type="entry name" value="DUF6882"/>
    <property type="match status" value="1"/>
</dbReference>
<feature type="compositionally biased region" description="Basic and acidic residues" evidence="1">
    <location>
        <begin position="262"/>
        <end position="273"/>
    </location>
</feature>
<sequence>MATALQTLVDRGLFLSVEHQRAFEEYLVPDAARVDFAGPRISLPGVDAPATPYLLGSSSPRRGTWIWSWQEPEHFLPAVLAAAESTRRYGVEHDIPELADDETPLVVGLDERLVIAAKAVTGVHAHYTAGAGAGARVWMLVRSDALTLQPPTVLAVGRTIAEGLHTGLAADHRVAVEGYARRRGLHLSVDADGRVVLSADDGGVELTFDGSTISGIDVVESRRPAGYAPEPVPVTLIEPRPVGEVPVGDIPVGETPDGAVPVRERAAGEEADRGPSQPYPTRTERAPVGWVPERAVRDEARPPAAPVRQEEPVEPVREPAPRPTEPTPENEPETPRDEQLEPAPEAAPQPAEEESAEEAEPRRRGLFGRLFGR</sequence>
<evidence type="ECO:0000313" key="2">
    <source>
        <dbReference type="EMBL" id="OMH29272.1"/>
    </source>
</evidence>
<feature type="compositionally biased region" description="Basic and acidic residues" evidence="1">
    <location>
        <begin position="308"/>
        <end position="320"/>
    </location>
</feature>
<evidence type="ECO:0000256" key="1">
    <source>
        <dbReference type="SAM" id="MobiDB-lite"/>
    </source>
</evidence>
<dbReference type="AlphaFoldDB" id="A0A1R1LP40"/>
<dbReference type="EMBL" id="MRDE01000006">
    <property type="protein sequence ID" value="OMH29272.1"/>
    <property type="molecule type" value="Genomic_DNA"/>
</dbReference>
<name>A0A1R1LP40_9MICC</name>